<dbReference type="GO" id="GO:0016887">
    <property type="term" value="F:ATP hydrolysis activity"/>
    <property type="evidence" value="ECO:0007669"/>
    <property type="project" value="InterPro"/>
</dbReference>
<dbReference type="Pfam" id="PF00004">
    <property type="entry name" value="AAA"/>
    <property type="match status" value="1"/>
</dbReference>
<accession>A0A060RMW3</accession>
<dbReference type="EMBL" id="HG810762">
    <property type="protein sequence ID" value="CDO62206.1"/>
    <property type="molecule type" value="Genomic_DNA"/>
</dbReference>
<feature type="compositionally biased region" description="Polar residues" evidence="5">
    <location>
        <begin position="307"/>
        <end position="321"/>
    </location>
</feature>
<evidence type="ECO:0000256" key="5">
    <source>
        <dbReference type="SAM" id="MobiDB-lite"/>
    </source>
</evidence>
<dbReference type="Gene3D" id="3.40.50.300">
    <property type="entry name" value="P-loop containing nucleotide triphosphate hydrolases"/>
    <property type="match status" value="1"/>
</dbReference>
<reference evidence="7" key="2">
    <citation type="submission" date="2014-05" db="EMBL/GenBank/DDBJ databases">
        <title>The genome sequences of chimpanzee malaria parasites reveal the path to human adaptation.</title>
        <authorList>
            <person name="Otto T.D."/>
            <person name="Rayner J.C."/>
            <person name="Boehme U."/>
            <person name="Pain A."/>
            <person name="Spottiswoode N."/>
            <person name="Sanders M."/>
            <person name="Quail M."/>
            <person name="Ollomo B."/>
            <person name="Renaud F."/>
            <person name="Thomas A.W."/>
            <person name="Prugnolle F."/>
            <person name="Conway D.J."/>
            <person name="Newbold C."/>
            <person name="Berriman M."/>
        </authorList>
    </citation>
    <scope>NUCLEOTIDE SEQUENCE [LARGE SCALE GENOMIC DNA]</scope>
    <source>
        <strain evidence="7">CDC</strain>
    </source>
</reference>
<dbReference type="SUPFAM" id="SSF52540">
    <property type="entry name" value="P-loop containing nucleoside triphosphate hydrolases"/>
    <property type="match status" value="1"/>
</dbReference>
<dbReference type="GO" id="GO:0006260">
    <property type="term" value="P:DNA replication"/>
    <property type="evidence" value="ECO:0007669"/>
    <property type="project" value="UniProtKB-KW"/>
</dbReference>
<dbReference type="GO" id="GO:0005524">
    <property type="term" value="F:ATP binding"/>
    <property type="evidence" value="ECO:0007669"/>
    <property type="project" value="UniProtKB-KW"/>
</dbReference>
<keyword evidence="8" id="KW-1185">Reference proteome</keyword>
<dbReference type="CDD" id="cd18140">
    <property type="entry name" value="HLD_clamp_RFC"/>
    <property type="match status" value="1"/>
</dbReference>
<dbReference type="FunFam" id="3.40.50.300:FF:001976">
    <property type="entry name" value="Replication factor c protein, putative"/>
    <property type="match status" value="1"/>
</dbReference>
<dbReference type="SMART" id="SM00382">
    <property type="entry name" value="AAA"/>
    <property type="match status" value="1"/>
</dbReference>
<keyword evidence="1" id="KW-0235">DNA replication</keyword>
<evidence type="ECO:0000313" key="8">
    <source>
        <dbReference type="Proteomes" id="UP000027581"/>
    </source>
</evidence>
<dbReference type="InterPro" id="IPR003959">
    <property type="entry name" value="ATPase_AAA_core"/>
</dbReference>
<evidence type="ECO:0000259" key="6">
    <source>
        <dbReference type="SMART" id="SM00382"/>
    </source>
</evidence>
<sequence>MEENANYADDLSGFDYILNEEIDKEKNKRDKNKFDIYEEYELLLNKKKKRRNENIHNNNYNNNNNNKRGNYGNNESFLLSHFHKGIIDNKFSNNYIFNDYIFLREYVYKNNLLNDDIFFKKEETIIQKRKERKKLLNSNEDISDFIKIYDCNNNYPPMYIQKRKDDKTNNINHDNVNTCVETQSEEHTSGRNNFLRKNNKDFRKLLEELLIQIKEEDKIISELKRKKEQEKKNEEEKLKEEKLKEEKLKEEKLKEEILKEEKLKEENLTDIEEKRKKQTNNYHHNNNNINVQDKLKYDIIKNKLKESNPNMYNNTFSSNMNRGKKKKNDDDDDDDNDDNNNKKKMNKNINFVEKYRAKYFSELLTDESINLEVLLWLKKWNDKIRNEKNINTYNDIKTEQVIKDNDFERVLLLGGSSGKGKTTLAYVIANHFKFNIIEINGSDDRNKETLIPFIESVVCINSVTSKPNLCIIDEIDGLSSTHQNIDSIMKFLNKKDKKNKSIIKRPIICICNDIYHKSLKELRKISKVVIVENINIEMLKIRINYICDKENIKINNEAINKLIDICKSDIRSILNTIYFLSIGSRNTTHVQNNNSISTFGEPKENKGKYIIGYQNITSTQNNAYTTTSINNIYDDSSKNKKVVIINIELLNSYLFYKDANNNYIELLNMIYVKNKNKKITKKLLQDCHDFFYINLANEYNYTQSYYYIYDNLLNIPFNDFDFCKLSYCLDFLCFCDNIEYEQKNILNYSLQKTLYYVVYLFIITIHLNTNSHIQYILINNSHSNYFQRKKNQVQKIKDNFVNEQFGVITYKYIYSKHFFSEIINYLFSFFYMNEFFFKNVHLWGKYSYYNDLDLPKYILVPYEYKNINKFKTFCIKLLYIMTLFNISFTNISISATSSNGFPNNTITNNINQNINKNINKNINTNQNININTYTHPNYNEKFNSYKNSSKDKLYIFDPFVDDILIFADKKIHLFSNSQNINSKYIPPNVITNTFHFRTLTNFLNTQVCESLNELKKWVNNTSIQIHNKKNLMDHMQIIKAHKKNNLNNHNNLNKSTFEVTYCPNFHISLTDMILIAYQNSYTKSFQTYFEHEQNNQNNTKPINKDDQEKQFNVQHNILKTKVLFNKQHTNLTISDLVTQEKQYMKDTINKDIQLYFAGRYVKTKGSYRNIEERCNAVLQPLNFYIYKID</sequence>
<evidence type="ECO:0000256" key="1">
    <source>
        <dbReference type="ARBA" id="ARBA00022705"/>
    </source>
</evidence>
<dbReference type="GO" id="GO:0003677">
    <property type="term" value="F:DNA binding"/>
    <property type="evidence" value="ECO:0007669"/>
    <property type="project" value="TreeGrafter"/>
</dbReference>
<organism evidence="7 8">
    <name type="scientific">Plasmodium reichenowi</name>
    <dbReference type="NCBI Taxonomy" id="5854"/>
    <lineage>
        <taxon>Eukaryota</taxon>
        <taxon>Sar</taxon>
        <taxon>Alveolata</taxon>
        <taxon>Apicomplexa</taxon>
        <taxon>Aconoidasida</taxon>
        <taxon>Haemosporida</taxon>
        <taxon>Plasmodiidae</taxon>
        <taxon>Plasmodium</taxon>
        <taxon>Plasmodium (Laverania)</taxon>
    </lineage>
</organism>
<evidence type="ECO:0000256" key="3">
    <source>
        <dbReference type="ARBA" id="ARBA00022840"/>
    </source>
</evidence>
<dbReference type="InterPro" id="IPR047854">
    <property type="entry name" value="RFC_lid"/>
</dbReference>
<dbReference type="Pfam" id="PF25361">
    <property type="entry name" value="AAA_lid_RFC1"/>
    <property type="match status" value="1"/>
</dbReference>
<dbReference type="PANTHER" id="PTHR23389">
    <property type="entry name" value="CHROMOSOME TRANSMISSION FIDELITY FACTOR 18"/>
    <property type="match status" value="1"/>
</dbReference>
<dbReference type="AlphaFoldDB" id="A0A060RMW3"/>
<dbReference type="VEuPathDB" id="PlasmoDB:PRG01_0111600"/>
<dbReference type="PANTHER" id="PTHR23389:SF3">
    <property type="entry name" value="CHROMOSOME TRANSMISSION FIDELITY PROTEIN 18 HOMOLOG"/>
    <property type="match status" value="1"/>
</dbReference>
<evidence type="ECO:0000256" key="2">
    <source>
        <dbReference type="ARBA" id="ARBA00022741"/>
    </source>
</evidence>
<gene>
    <name evidence="7" type="ORF">PRCDC_0109000</name>
</gene>
<keyword evidence="4" id="KW-0175">Coiled coil</keyword>
<dbReference type="CDD" id="cd00009">
    <property type="entry name" value="AAA"/>
    <property type="match status" value="1"/>
</dbReference>
<name>A0A060RMW3_PLARE</name>
<protein>
    <submittedName>
        <fullName evidence="7">Replication factor c protein, putative</fullName>
    </submittedName>
</protein>
<dbReference type="Gene3D" id="1.10.8.60">
    <property type="match status" value="1"/>
</dbReference>
<dbReference type="InterPro" id="IPR027417">
    <property type="entry name" value="P-loop_NTPase"/>
</dbReference>
<dbReference type="GO" id="GO:0005634">
    <property type="term" value="C:nucleus"/>
    <property type="evidence" value="ECO:0007669"/>
    <property type="project" value="TreeGrafter"/>
</dbReference>
<dbReference type="InterPro" id="IPR003593">
    <property type="entry name" value="AAA+_ATPase"/>
</dbReference>
<keyword evidence="2" id="KW-0547">Nucleotide-binding</keyword>
<dbReference type="PhylomeDB" id="A0A060RMW3"/>
<feature type="region of interest" description="Disordered" evidence="5">
    <location>
        <begin position="306"/>
        <end position="345"/>
    </location>
</feature>
<dbReference type="Proteomes" id="UP000027581">
    <property type="component" value="Unassembled WGS sequence"/>
</dbReference>
<feature type="domain" description="AAA+ ATPase" evidence="6">
    <location>
        <begin position="406"/>
        <end position="535"/>
    </location>
</feature>
<reference evidence="7" key="1">
    <citation type="submission" date="2014-01" db="EMBL/GenBank/DDBJ databases">
        <authorList>
            <person name="Aslett M."/>
        </authorList>
    </citation>
    <scope>NUCLEOTIDE SEQUENCE</scope>
    <source>
        <strain evidence="7">CDC</strain>
    </source>
</reference>
<dbReference type="VEuPathDB" id="PlasmoDB:PRCDC_0109000"/>
<evidence type="ECO:0000313" key="7">
    <source>
        <dbReference type="EMBL" id="CDO62206.1"/>
    </source>
</evidence>
<evidence type="ECO:0000256" key="4">
    <source>
        <dbReference type="SAM" id="Coils"/>
    </source>
</evidence>
<feature type="coiled-coil region" evidence="4">
    <location>
        <begin position="192"/>
        <end position="281"/>
    </location>
</feature>
<proteinExistence type="predicted"/>
<keyword evidence="3" id="KW-0067">ATP-binding</keyword>